<accession>A0A0H4TA18</accession>
<dbReference type="InterPro" id="IPR007003">
    <property type="entry name" value="DUF655"/>
</dbReference>
<dbReference type="EMBL" id="KT007010">
    <property type="protein sequence ID" value="AKQ03327.1"/>
    <property type="molecule type" value="Genomic_DNA"/>
</dbReference>
<sequence>MEKEEYAIILEYLPNGYPLERKMMPIAQAIGEVNMTLLELVPRRGISLEIGERVYIGEGKRDKVYYILGRLHKEKLTESAKSQLQEFIKKIVSEKKQKFVDFFNKSEAINKRIHQIELLPGFGKKHTQEILKQRKEKPFESLEDIKARIANLPDPEKAIEKRILQELTEFERYKLFTY</sequence>
<dbReference type="InterPro" id="IPR012340">
    <property type="entry name" value="NA-bd_OB-fold"/>
</dbReference>
<dbReference type="PANTHER" id="PTHR40734">
    <property type="entry name" value="TRNA-SPECIFIC ADENOSINE DEAMINASE-RELATED"/>
    <property type="match status" value="1"/>
</dbReference>
<organism evidence="1">
    <name type="scientific">uncultured archaeon Rifle_16ft_4_minimus_37913</name>
    <dbReference type="NCBI Taxonomy" id="1665152"/>
    <lineage>
        <taxon>Archaea</taxon>
        <taxon>environmental samples</taxon>
    </lineage>
</organism>
<proteinExistence type="predicted"/>
<dbReference type="GO" id="GO:0003677">
    <property type="term" value="F:DNA binding"/>
    <property type="evidence" value="ECO:0007669"/>
    <property type="project" value="UniProtKB-KW"/>
</dbReference>
<dbReference type="SUPFAM" id="SSF160975">
    <property type="entry name" value="AF1531-like"/>
    <property type="match status" value="1"/>
</dbReference>
<name>A0A0H4TA18_9ARCH</name>
<dbReference type="Pfam" id="PF04919">
    <property type="entry name" value="DUF655"/>
    <property type="match status" value="1"/>
</dbReference>
<protein>
    <submittedName>
        <fullName evidence="1">DNA-binding protein, putative nucleotide binding protein</fullName>
    </submittedName>
</protein>
<dbReference type="PANTHER" id="PTHR40734:SF1">
    <property type="entry name" value="DNA-BINDING PROTEIN"/>
    <property type="match status" value="1"/>
</dbReference>
<keyword evidence="1" id="KW-0238">DNA-binding</keyword>
<dbReference type="AlphaFoldDB" id="A0A0H4TA18"/>
<reference evidence="1" key="1">
    <citation type="journal article" date="2015" name="ISME J.">
        <title>Aquifer environment selects for microbial species cohorts in sediment and groundwater.</title>
        <authorList>
            <person name="Hug L.A."/>
            <person name="Thomas B.C."/>
            <person name="Brown C.T."/>
            <person name="Frischkorn K.R."/>
            <person name="Williams K.H."/>
            <person name="Tringe S.G."/>
            <person name="Banfield J.F."/>
        </authorList>
    </citation>
    <scope>NUCLEOTIDE SEQUENCE</scope>
</reference>
<dbReference type="Gene3D" id="2.40.50.140">
    <property type="entry name" value="Nucleic acid-binding proteins"/>
    <property type="match status" value="1"/>
</dbReference>
<dbReference type="Gene3D" id="1.10.150.280">
    <property type="entry name" value="AF1531-like domain"/>
    <property type="match status" value="1"/>
</dbReference>
<evidence type="ECO:0000313" key="1">
    <source>
        <dbReference type="EMBL" id="AKQ03327.1"/>
    </source>
</evidence>